<comment type="caution">
    <text evidence="1">The sequence shown here is derived from an EMBL/GenBank/DDBJ whole genome shotgun (WGS) entry which is preliminary data.</text>
</comment>
<gene>
    <name evidence="1" type="ORF">B0J12DRAFT_354194</name>
</gene>
<organism evidence="1 2">
    <name type="scientific">Macrophomina phaseolina</name>
    <dbReference type="NCBI Taxonomy" id="35725"/>
    <lineage>
        <taxon>Eukaryota</taxon>
        <taxon>Fungi</taxon>
        <taxon>Dikarya</taxon>
        <taxon>Ascomycota</taxon>
        <taxon>Pezizomycotina</taxon>
        <taxon>Dothideomycetes</taxon>
        <taxon>Dothideomycetes incertae sedis</taxon>
        <taxon>Botryosphaeriales</taxon>
        <taxon>Botryosphaeriaceae</taxon>
        <taxon>Macrophomina</taxon>
    </lineage>
</organism>
<evidence type="ECO:0000313" key="2">
    <source>
        <dbReference type="Proteomes" id="UP000774617"/>
    </source>
</evidence>
<name>A0ABQ8FUZ6_9PEZI</name>
<protein>
    <recommendedName>
        <fullName evidence="3">Secreted protein</fullName>
    </recommendedName>
</protein>
<dbReference type="EMBL" id="JAGTJR010000050">
    <property type="protein sequence ID" value="KAH7028388.1"/>
    <property type="molecule type" value="Genomic_DNA"/>
</dbReference>
<sequence>MEYHISRASVCFSLPTVSPGVRAFVLLCAFRSASTIAVTPSAGALPSGLGSTFPFMGGQTREKSILHLFGTFPDIVVMSRTRLWHGAMTCCVHITSFLSTSGSVVREKGLPGTLYDYFSPKRDEARLMIA</sequence>
<reference evidence="1 2" key="1">
    <citation type="journal article" date="2021" name="Nat. Commun.">
        <title>Genetic determinants of endophytism in the Arabidopsis root mycobiome.</title>
        <authorList>
            <person name="Mesny F."/>
            <person name="Miyauchi S."/>
            <person name="Thiergart T."/>
            <person name="Pickel B."/>
            <person name="Atanasova L."/>
            <person name="Karlsson M."/>
            <person name="Huettel B."/>
            <person name="Barry K.W."/>
            <person name="Haridas S."/>
            <person name="Chen C."/>
            <person name="Bauer D."/>
            <person name="Andreopoulos W."/>
            <person name="Pangilinan J."/>
            <person name="LaButti K."/>
            <person name="Riley R."/>
            <person name="Lipzen A."/>
            <person name="Clum A."/>
            <person name="Drula E."/>
            <person name="Henrissat B."/>
            <person name="Kohler A."/>
            <person name="Grigoriev I.V."/>
            <person name="Martin F.M."/>
            <person name="Hacquard S."/>
        </authorList>
    </citation>
    <scope>NUCLEOTIDE SEQUENCE [LARGE SCALE GENOMIC DNA]</scope>
    <source>
        <strain evidence="1 2">MPI-SDFR-AT-0080</strain>
    </source>
</reference>
<keyword evidence="2" id="KW-1185">Reference proteome</keyword>
<evidence type="ECO:0000313" key="1">
    <source>
        <dbReference type="EMBL" id="KAH7028388.1"/>
    </source>
</evidence>
<proteinExistence type="predicted"/>
<accession>A0ABQ8FUZ6</accession>
<dbReference type="Proteomes" id="UP000774617">
    <property type="component" value="Unassembled WGS sequence"/>
</dbReference>
<evidence type="ECO:0008006" key="3">
    <source>
        <dbReference type="Google" id="ProtNLM"/>
    </source>
</evidence>